<dbReference type="Gene3D" id="3.40.50.200">
    <property type="entry name" value="Peptidase S8/S53 domain"/>
    <property type="match status" value="1"/>
</dbReference>
<dbReference type="CDD" id="cd04056">
    <property type="entry name" value="Peptidases_S53"/>
    <property type="match status" value="1"/>
</dbReference>
<evidence type="ECO:0000259" key="2">
    <source>
        <dbReference type="PROSITE" id="PS51695"/>
    </source>
</evidence>
<dbReference type="EMBL" id="VBAN01000329">
    <property type="protein sequence ID" value="TMI79416.1"/>
    <property type="molecule type" value="Genomic_DNA"/>
</dbReference>
<gene>
    <name evidence="3" type="ORF">E6H03_10290</name>
</gene>
<feature type="compositionally biased region" description="Polar residues" evidence="1">
    <location>
        <begin position="82"/>
        <end position="99"/>
    </location>
</feature>
<evidence type="ECO:0000313" key="4">
    <source>
        <dbReference type="Proteomes" id="UP000318093"/>
    </source>
</evidence>
<evidence type="ECO:0000313" key="3">
    <source>
        <dbReference type="EMBL" id="TMI79416.1"/>
    </source>
</evidence>
<feature type="domain" description="Peptidase S53" evidence="2">
    <location>
        <begin position="20"/>
        <end position="440"/>
    </location>
</feature>
<accession>A0A537J8K9</accession>
<dbReference type="GO" id="GO:0006508">
    <property type="term" value="P:proteolysis"/>
    <property type="evidence" value="ECO:0007669"/>
    <property type="project" value="InterPro"/>
</dbReference>
<evidence type="ECO:0000256" key="1">
    <source>
        <dbReference type="SAM" id="MobiDB-lite"/>
    </source>
</evidence>
<dbReference type="InterPro" id="IPR050819">
    <property type="entry name" value="Tripeptidyl-peptidase_I"/>
</dbReference>
<comment type="caution">
    <text evidence="3">The sequence shown here is derived from an EMBL/GenBank/DDBJ whole genome shotgun (WGS) entry which is preliminary data.</text>
</comment>
<dbReference type="SUPFAM" id="SSF52743">
    <property type="entry name" value="Subtilisin-like"/>
    <property type="match status" value="1"/>
</dbReference>
<dbReference type="PANTHER" id="PTHR14218:SF15">
    <property type="entry name" value="TRIPEPTIDYL-PEPTIDASE 1"/>
    <property type="match status" value="1"/>
</dbReference>
<protein>
    <recommendedName>
        <fullName evidence="2">Peptidase S53 domain-containing protein</fullName>
    </recommendedName>
</protein>
<dbReference type="GO" id="GO:0004252">
    <property type="term" value="F:serine-type endopeptidase activity"/>
    <property type="evidence" value="ECO:0007669"/>
    <property type="project" value="InterPro"/>
</dbReference>
<dbReference type="PANTHER" id="PTHR14218">
    <property type="entry name" value="PROTEASE S8 TRIPEPTIDYL PEPTIDASE I CLN2"/>
    <property type="match status" value="1"/>
</dbReference>
<sequence>MSGGTTPPSQTQCNAIGRRCFNPTAEQNSYNLTPLLAEDHQGQGQTIIIVDSFGSETVRHDLMVFNNAFGLPHLCGEENTPTGCSGPTFSELQQGNTSTNPPPPQSKGTGQENRSIWAIEVSLDVEWAHSMAPMANILLVTTPTAETLGVQGFPDFFKAEQDVINAHLGSVISQSFASAEEAFNQGTAALQNLRGAFELARANHVTVFGSSGDFGTANILKTPVKNPTVIPFPTVEWPASDPLVTGVGGTYECANATTGLGVDSASPPATCQANPGGREVGWIDAGGGFSHVFTRPSFQDVLPAGSTPIGARRGVPDISIQASSRTGVLIYITNPGYSTNVNDTGWYVIGGTSSGSPQWAGLIAVANELNGGKPLGYINPALYAIASDPTSYARDFYDVTTGNNQANPAVPGYPATTGWDPVTGLGTPNAANLILDLIAYVNSH</sequence>
<dbReference type="InterPro" id="IPR036852">
    <property type="entry name" value="Peptidase_S8/S53_dom_sf"/>
</dbReference>
<feature type="region of interest" description="Disordered" evidence="1">
    <location>
        <begin position="82"/>
        <end position="113"/>
    </location>
</feature>
<name>A0A537J8K9_9BACT</name>
<dbReference type="PROSITE" id="PS51695">
    <property type="entry name" value="SEDOLISIN"/>
    <property type="match status" value="1"/>
</dbReference>
<dbReference type="GO" id="GO:0008240">
    <property type="term" value="F:tripeptidyl-peptidase activity"/>
    <property type="evidence" value="ECO:0007669"/>
    <property type="project" value="TreeGrafter"/>
</dbReference>
<dbReference type="InterPro" id="IPR030400">
    <property type="entry name" value="Sedolisin_dom"/>
</dbReference>
<dbReference type="Proteomes" id="UP000318093">
    <property type="component" value="Unassembled WGS sequence"/>
</dbReference>
<reference evidence="3 4" key="1">
    <citation type="journal article" date="2019" name="Nat. Microbiol.">
        <title>Mediterranean grassland soil C-N compound turnover is dependent on rainfall and depth, and is mediated by genomically divergent microorganisms.</title>
        <authorList>
            <person name="Diamond S."/>
            <person name="Andeer P.F."/>
            <person name="Li Z."/>
            <person name="Crits-Christoph A."/>
            <person name="Burstein D."/>
            <person name="Anantharaman K."/>
            <person name="Lane K.R."/>
            <person name="Thomas B.C."/>
            <person name="Pan C."/>
            <person name="Northen T.R."/>
            <person name="Banfield J.F."/>
        </authorList>
    </citation>
    <scope>NUCLEOTIDE SEQUENCE [LARGE SCALE GENOMIC DNA]</scope>
    <source>
        <strain evidence="3">NP_6</strain>
    </source>
</reference>
<dbReference type="AlphaFoldDB" id="A0A537J8K9"/>
<proteinExistence type="predicted"/>
<organism evidence="3 4">
    <name type="scientific">Candidatus Segetimicrobium genomatis</name>
    <dbReference type="NCBI Taxonomy" id="2569760"/>
    <lineage>
        <taxon>Bacteria</taxon>
        <taxon>Bacillati</taxon>
        <taxon>Candidatus Sysuimicrobiota</taxon>
        <taxon>Candidatus Sysuimicrobiia</taxon>
        <taxon>Candidatus Sysuimicrobiales</taxon>
        <taxon>Candidatus Segetimicrobiaceae</taxon>
        <taxon>Candidatus Segetimicrobium</taxon>
    </lineage>
</organism>